<protein>
    <submittedName>
        <fullName evidence="2">Uncharacterized protein</fullName>
    </submittedName>
</protein>
<name>A0A840HS39_9SPHN</name>
<evidence type="ECO:0000313" key="3">
    <source>
        <dbReference type="Proteomes" id="UP000575068"/>
    </source>
</evidence>
<sequence length="149" mass="16362">MIPMRRSNDGRGLPTEMSVSTRPRAGAKKAPVVTFRCGPSRSFVAQTEDYRAVTNPWTKARATSAPAGLLARGSKLDARPSQGQHLHAATQWLPLFEKGAMCIALAAYSCRDSRGFGSQSFRTAFPFKPLVGHRRDHEDQCYPTFGFSS</sequence>
<keyword evidence="3" id="KW-1185">Reference proteome</keyword>
<comment type="caution">
    <text evidence="2">The sequence shown here is derived from an EMBL/GenBank/DDBJ whole genome shotgun (WGS) entry which is preliminary data.</text>
</comment>
<feature type="region of interest" description="Disordered" evidence="1">
    <location>
        <begin position="1"/>
        <end position="25"/>
    </location>
</feature>
<evidence type="ECO:0000313" key="2">
    <source>
        <dbReference type="EMBL" id="MBB4640400.1"/>
    </source>
</evidence>
<evidence type="ECO:0000256" key="1">
    <source>
        <dbReference type="SAM" id="MobiDB-lite"/>
    </source>
</evidence>
<organism evidence="2 3">
    <name type="scientific">Rhizorhapis suberifaciens</name>
    <name type="common">corky root of lettuce</name>
    <dbReference type="NCBI Taxonomy" id="13656"/>
    <lineage>
        <taxon>Bacteria</taxon>
        <taxon>Pseudomonadati</taxon>
        <taxon>Pseudomonadota</taxon>
        <taxon>Alphaproteobacteria</taxon>
        <taxon>Sphingomonadales</taxon>
        <taxon>Sphingomonadaceae</taxon>
        <taxon>Rhizorhapis</taxon>
    </lineage>
</organism>
<proteinExistence type="predicted"/>
<dbReference type="EMBL" id="JACHOV010000002">
    <property type="protein sequence ID" value="MBB4640400.1"/>
    <property type="molecule type" value="Genomic_DNA"/>
</dbReference>
<accession>A0A840HS39</accession>
<reference evidence="2 3" key="1">
    <citation type="submission" date="2020-08" db="EMBL/GenBank/DDBJ databases">
        <title>Genomic Encyclopedia of Type Strains, Phase IV (KMG-IV): sequencing the most valuable type-strain genomes for metagenomic binning, comparative biology and taxonomic classification.</title>
        <authorList>
            <person name="Goeker M."/>
        </authorList>
    </citation>
    <scope>NUCLEOTIDE SEQUENCE [LARGE SCALE GENOMIC DNA]</scope>
    <source>
        <strain evidence="2 3">DSM 7465</strain>
    </source>
</reference>
<dbReference type="AlphaFoldDB" id="A0A840HS39"/>
<dbReference type="Proteomes" id="UP000575068">
    <property type="component" value="Unassembled WGS sequence"/>
</dbReference>
<gene>
    <name evidence="2" type="ORF">HNQ99_000688</name>
</gene>